<dbReference type="PANTHER" id="PTHR42791">
    <property type="entry name" value="GNAT FAMILY ACETYLTRANSFERASE"/>
    <property type="match status" value="1"/>
</dbReference>
<dbReference type="Proteomes" id="UP000246702">
    <property type="component" value="Unassembled WGS sequence"/>
</dbReference>
<dbReference type="Pfam" id="PF00583">
    <property type="entry name" value="Acetyltransf_1"/>
    <property type="match status" value="1"/>
</dbReference>
<protein>
    <submittedName>
        <fullName evidence="2">Acyl-CoA N-acyltransferase</fullName>
    </submittedName>
</protein>
<dbReference type="EMBL" id="MSFK01000021">
    <property type="protein sequence ID" value="PWY80750.1"/>
    <property type="molecule type" value="Genomic_DNA"/>
</dbReference>
<gene>
    <name evidence="2" type="ORF">BO94DRAFT_496232</name>
</gene>
<dbReference type="InterPro" id="IPR000182">
    <property type="entry name" value="GNAT_dom"/>
</dbReference>
<feature type="non-terminal residue" evidence="2">
    <location>
        <position position="223"/>
    </location>
</feature>
<dbReference type="OrthoDB" id="2744543at2759"/>
<evidence type="ECO:0000259" key="1">
    <source>
        <dbReference type="PROSITE" id="PS51186"/>
    </source>
</evidence>
<dbReference type="PROSITE" id="PS51186">
    <property type="entry name" value="GNAT"/>
    <property type="match status" value="1"/>
</dbReference>
<evidence type="ECO:0000313" key="2">
    <source>
        <dbReference type="EMBL" id="PWY80750.1"/>
    </source>
</evidence>
<dbReference type="PANTHER" id="PTHR42791:SF17">
    <property type="entry name" value="ACETYLTRANSFERASE, GNAT FAMILY FAMILY (AFU_ORTHOLOGUE AFUA_8G05690)"/>
    <property type="match status" value="1"/>
</dbReference>
<accession>A0A317W9H7</accession>
<dbReference type="GO" id="GO:0016747">
    <property type="term" value="F:acyltransferase activity, transferring groups other than amino-acyl groups"/>
    <property type="evidence" value="ECO:0007669"/>
    <property type="project" value="InterPro"/>
</dbReference>
<evidence type="ECO:0000313" key="3">
    <source>
        <dbReference type="Proteomes" id="UP000246702"/>
    </source>
</evidence>
<dbReference type="STRING" id="1450535.A0A317W9H7"/>
<keyword evidence="3" id="KW-1185">Reference proteome</keyword>
<organism evidence="2 3">
    <name type="scientific">Aspergillus sclerotioniger CBS 115572</name>
    <dbReference type="NCBI Taxonomy" id="1450535"/>
    <lineage>
        <taxon>Eukaryota</taxon>
        <taxon>Fungi</taxon>
        <taxon>Dikarya</taxon>
        <taxon>Ascomycota</taxon>
        <taxon>Pezizomycotina</taxon>
        <taxon>Eurotiomycetes</taxon>
        <taxon>Eurotiomycetidae</taxon>
        <taxon>Eurotiales</taxon>
        <taxon>Aspergillaceae</taxon>
        <taxon>Aspergillus</taxon>
        <taxon>Aspergillus subgen. Circumdati</taxon>
    </lineage>
</organism>
<dbReference type="GeneID" id="37111427"/>
<feature type="domain" description="N-acetyltransferase" evidence="1">
    <location>
        <begin position="68"/>
        <end position="209"/>
    </location>
</feature>
<reference evidence="2 3" key="1">
    <citation type="submission" date="2016-12" db="EMBL/GenBank/DDBJ databases">
        <title>The genomes of Aspergillus section Nigri reveals drivers in fungal speciation.</title>
        <authorList>
            <consortium name="DOE Joint Genome Institute"/>
            <person name="Vesth T.C."/>
            <person name="Nybo J."/>
            <person name="Theobald S."/>
            <person name="Brandl J."/>
            <person name="Frisvad J.C."/>
            <person name="Nielsen K.F."/>
            <person name="Lyhne E.K."/>
            <person name="Kogle M.E."/>
            <person name="Kuo A."/>
            <person name="Riley R."/>
            <person name="Clum A."/>
            <person name="Nolan M."/>
            <person name="Lipzen A."/>
            <person name="Salamov A."/>
            <person name="Henrissat B."/>
            <person name="Wiebenga A."/>
            <person name="De Vries R.P."/>
            <person name="Grigoriev I.V."/>
            <person name="Mortensen U.H."/>
            <person name="Andersen M.R."/>
            <person name="Baker S.E."/>
        </authorList>
    </citation>
    <scope>NUCLEOTIDE SEQUENCE [LARGE SCALE GENOMIC DNA]</scope>
    <source>
        <strain evidence="2 3">CBS 115572</strain>
    </source>
</reference>
<proteinExistence type="predicted"/>
<comment type="caution">
    <text evidence="2">The sequence shown here is derived from an EMBL/GenBank/DDBJ whole genome shotgun (WGS) entry which is preliminary data.</text>
</comment>
<keyword evidence="2" id="KW-0012">Acyltransferase</keyword>
<dbReference type="RefSeq" id="XP_025465352.1">
    <property type="nucleotide sequence ID" value="XM_025609284.1"/>
</dbReference>
<name>A0A317W9H7_9EURO</name>
<dbReference type="InterPro" id="IPR016181">
    <property type="entry name" value="Acyl_CoA_acyltransferase"/>
</dbReference>
<sequence length="223" mass="25223">MLITKQAIPSDAPTLATLYLQCFNSPTERHLWPDVPRMHEWWTATFAGKLNRPDEFHTLKVVDTDKGDEIVGFLEWKLPAPISISTSTSEGIQGDEEDEYPPYPEEVGGLDLWNKLLVEMGSKTVQVMGERRFYFLNILGTHPSYRRRGVASEMIKWGIDRADEEGIEAFVISAPMARPVYLKHGFELVLEGEDLGGEHGEFVPGYMLRKPRVGTKEKKVVCG</sequence>
<dbReference type="SUPFAM" id="SSF55729">
    <property type="entry name" value="Acyl-CoA N-acyltransferases (Nat)"/>
    <property type="match status" value="1"/>
</dbReference>
<dbReference type="CDD" id="cd04301">
    <property type="entry name" value="NAT_SF"/>
    <property type="match status" value="1"/>
</dbReference>
<dbReference type="Gene3D" id="3.40.630.30">
    <property type="match status" value="1"/>
</dbReference>
<keyword evidence="2" id="KW-0808">Transferase</keyword>
<dbReference type="AlphaFoldDB" id="A0A317W9H7"/>
<dbReference type="InterPro" id="IPR052523">
    <property type="entry name" value="Trichothecene_AcTrans"/>
</dbReference>